<dbReference type="EMBL" id="QXGF01004951">
    <property type="protein sequence ID" value="KAE8919119.1"/>
    <property type="molecule type" value="Genomic_DNA"/>
</dbReference>
<dbReference type="PANTHER" id="PTHR34409">
    <property type="entry name" value="SET DOMAIN-CONTAINING PROTEIN"/>
    <property type="match status" value="1"/>
</dbReference>
<dbReference type="EMBL" id="QXGA01002891">
    <property type="protein sequence ID" value="KAE9090506.1"/>
    <property type="molecule type" value="Genomic_DNA"/>
</dbReference>
<dbReference type="Proteomes" id="UP000429523">
    <property type="component" value="Unassembled WGS sequence"/>
</dbReference>
<sequence>MTKRQGSSNYTTSEMKCLLALVQSHVPASKRDWDLVAAAYNTRKEPRWMPRNAVSLTRKYRNMCLVSNQVETELASTIRRVQTMMKKQKTPQTRAANPISAAVISVSTSVHVAALKPLHVVLPSSVPGRSGVQESAGDEVRLNEWVEEGAAPHLDCEGSGKVTVSQRLQTLSKQLTTERGEARRKHQEIIQGISSLKVTLDSLVVQTSSIYQQLQ</sequence>
<gene>
    <name evidence="3" type="ORF">PF002_g29374</name>
    <name evidence="2" type="ORF">PF006_g25139</name>
    <name evidence="1" type="ORF">PF009_g30568</name>
</gene>
<protein>
    <submittedName>
        <fullName evidence="1">Uncharacterized protein</fullName>
    </submittedName>
</protein>
<evidence type="ECO:0000313" key="5">
    <source>
        <dbReference type="Proteomes" id="UP000440367"/>
    </source>
</evidence>
<comment type="caution">
    <text evidence="1">The sequence shown here is derived from an EMBL/GenBank/DDBJ whole genome shotgun (WGS) entry which is preliminary data.</text>
</comment>
<evidence type="ECO:0000313" key="2">
    <source>
        <dbReference type="EMBL" id="KAE9090506.1"/>
    </source>
</evidence>
<evidence type="ECO:0000313" key="3">
    <source>
        <dbReference type="EMBL" id="KAE9173185.1"/>
    </source>
</evidence>
<evidence type="ECO:0000313" key="4">
    <source>
        <dbReference type="Proteomes" id="UP000429523"/>
    </source>
</evidence>
<name>A0A6A3DCJ9_9STRA</name>
<accession>A0A6A3DCJ9</accession>
<organism evidence="1 4">
    <name type="scientific">Phytophthora fragariae</name>
    <dbReference type="NCBI Taxonomy" id="53985"/>
    <lineage>
        <taxon>Eukaryota</taxon>
        <taxon>Sar</taxon>
        <taxon>Stramenopiles</taxon>
        <taxon>Oomycota</taxon>
        <taxon>Peronosporomycetes</taxon>
        <taxon>Peronosporales</taxon>
        <taxon>Peronosporaceae</taxon>
        <taxon>Phytophthora</taxon>
    </lineage>
</organism>
<dbReference type="EMBL" id="QXGD01003986">
    <property type="protein sequence ID" value="KAE9173185.1"/>
    <property type="molecule type" value="Genomic_DNA"/>
</dbReference>
<dbReference type="AlphaFoldDB" id="A0A6A3DCJ9"/>
<dbReference type="Proteomes" id="UP000440367">
    <property type="component" value="Unassembled WGS sequence"/>
</dbReference>
<evidence type="ECO:0000313" key="6">
    <source>
        <dbReference type="Proteomes" id="UP000440732"/>
    </source>
</evidence>
<evidence type="ECO:0000313" key="1">
    <source>
        <dbReference type="EMBL" id="KAE8919119.1"/>
    </source>
</evidence>
<dbReference type="PANTHER" id="PTHR34409:SF1">
    <property type="entry name" value="MYB-LIKE DOMAIN-CONTAINING PROTEIN"/>
    <property type="match status" value="1"/>
</dbReference>
<reference evidence="4 5" key="1">
    <citation type="submission" date="2018-08" db="EMBL/GenBank/DDBJ databases">
        <title>Genomic investigation of the strawberry pathogen Phytophthora fragariae indicates pathogenicity is determined by transcriptional variation in three key races.</title>
        <authorList>
            <person name="Adams T.M."/>
            <person name="Armitage A.D."/>
            <person name="Sobczyk M.K."/>
            <person name="Bates H.J."/>
            <person name="Dunwell J.M."/>
            <person name="Nellist C.F."/>
            <person name="Harrison R.J."/>
        </authorList>
    </citation>
    <scope>NUCLEOTIDE SEQUENCE [LARGE SCALE GENOMIC DNA]</scope>
    <source>
        <strain evidence="3 5">BC-1</strain>
        <strain evidence="2 6">NOV-5</strain>
        <strain evidence="1 4">NOV-9</strain>
    </source>
</reference>
<proteinExistence type="predicted"/>
<dbReference type="Proteomes" id="UP000440732">
    <property type="component" value="Unassembled WGS sequence"/>
</dbReference>